<evidence type="ECO:0000256" key="1">
    <source>
        <dbReference type="ARBA" id="ARBA00022722"/>
    </source>
</evidence>
<proteinExistence type="inferred from homology"/>
<keyword evidence="3" id="KW-0269">Exonuclease</keyword>
<comment type="caution">
    <text evidence="8">The sequence shown here is derived from an EMBL/GenBank/DDBJ whole genome shotgun (WGS) entry which is preliminary data.</text>
</comment>
<dbReference type="CDD" id="cd18673">
    <property type="entry name" value="PIN_XRN1-2-like"/>
    <property type="match status" value="1"/>
</dbReference>
<evidence type="ECO:0000313" key="8">
    <source>
        <dbReference type="EMBL" id="KAL3791924.1"/>
    </source>
</evidence>
<feature type="region of interest" description="Disordered" evidence="5">
    <location>
        <begin position="788"/>
        <end position="829"/>
    </location>
</feature>
<dbReference type="PANTHER" id="PTHR12341">
    <property type="entry name" value="5'-&gt;3' EXORIBONUCLEASE"/>
    <property type="match status" value="1"/>
</dbReference>
<feature type="domain" description="Xrn1 helical" evidence="7">
    <location>
        <begin position="426"/>
        <end position="802"/>
    </location>
</feature>
<dbReference type="CDD" id="cd09897">
    <property type="entry name" value="H3TH_FEN1-XPG-like"/>
    <property type="match status" value="1"/>
</dbReference>
<feature type="domain" description="Xrn1 N-terminal" evidence="6">
    <location>
        <begin position="132"/>
        <end position="371"/>
    </location>
</feature>
<evidence type="ECO:0000259" key="7">
    <source>
        <dbReference type="Pfam" id="PF17846"/>
    </source>
</evidence>
<dbReference type="Pfam" id="PF17846">
    <property type="entry name" value="XRN_M"/>
    <property type="match status" value="1"/>
</dbReference>
<keyword evidence="9" id="KW-1185">Reference proteome</keyword>
<evidence type="ECO:0000259" key="6">
    <source>
        <dbReference type="Pfam" id="PF03159"/>
    </source>
</evidence>
<dbReference type="InterPro" id="IPR027073">
    <property type="entry name" value="5_3_exoribonuclease"/>
</dbReference>
<reference evidence="8 9" key="1">
    <citation type="journal article" date="2020" name="G3 (Bethesda)">
        <title>Improved Reference Genome for Cyclotella cryptica CCMP332, a Model for Cell Wall Morphogenesis, Salinity Adaptation, and Lipid Production in Diatoms (Bacillariophyta).</title>
        <authorList>
            <person name="Roberts W.R."/>
            <person name="Downey K.M."/>
            <person name="Ruck E.C."/>
            <person name="Traller J.C."/>
            <person name="Alverson A.J."/>
        </authorList>
    </citation>
    <scope>NUCLEOTIDE SEQUENCE [LARGE SCALE GENOMIC DNA]</scope>
    <source>
        <strain evidence="8 9">CCMP332</strain>
    </source>
</reference>
<feature type="compositionally biased region" description="Basic residues" evidence="5">
    <location>
        <begin position="819"/>
        <end position="829"/>
    </location>
</feature>
<dbReference type="Proteomes" id="UP001516023">
    <property type="component" value="Unassembled WGS sequence"/>
</dbReference>
<dbReference type="InterPro" id="IPR041412">
    <property type="entry name" value="Xrn1_helical"/>
</dbReference>
<dbReference type="EMBL" id="JABMIG020000108">
    <property type="protein sequence ID" value="KAL3791924.1"/>
    <property type="molecule type" value="Genomic_DNA"/>
</dbReference>
<evidence type="ECO:0000256" key="2">
    <source>
        <dbReference type="ARBA" id="ARBA00022801"/>
    </source>
</evidence>
<comment type="similarity">
    <text evidence="4">Belongs to the 5'-3' exonuclease family.</text>
</comment>
<dbReference type="InterPro" id="IPR004859">
    <property type="entry name" value="Xrn1_N"/>
</dbReference>
<keyword evidence="2" id="KW-0378">Hydrolase</keyword>
<organism evidence="8 9">
    <name type="scientific">Cyclotella cryptica</name>
    <dbReference type="NCBI Taxonomy" id="29204"/>
    <lineage>
        <taxon>Eukaryota</taxon>
        <taxon>Sar</taxon>
        <taxon>Stramenopiles</taxon>
        <taxon>Ochrophyta</taxon>
        <taxon>Bacillariophyta</taxon>
        <taxon>Coscinodiscophyceae</taxon>
        <taxon>Thalassiosirophycidae</taxon>
        <taxon>Stephanodiscales</taxon>
        <taxon>Stephanodiscaceae</taxon>
        <taxon>Cyclotella</taxon>
    </lineage>
</organism>
<gene>
    <name evidence="8" type="ORF">HJC23_010784</name>
</gene>
<dbReference type="Pfam" id="PF03159">
    <property type="entry name" value="XRN_N"/>
    <property type="match status" value="1"/>
</dbReference>
<protein>
    <submittedName>
        <fullName evidence="8">Uncharacterized protein</fullName>
    </submittedName>
</protein>
<dbReference type="Gene3D" id="3.40.50.12390">
    <property type="match status" value="2"/>
</dbReference>
<dbReference type="GO" id="GO:0004527">
    <property type="term" value="F:exonuclease activity"/>
    <property type="evidence" value="ECO:0007669"/>
    <property type="project" value="UniProtKB-KW"/>
</dbReference>
<accession>A0ABD3PWG8</accession>
<evidence type="ECO:0000256" key="5">
    <source>
        <dbReference type="SAM" id="MobiDB-lite"/>
    </source>
</evidence>
<sequence length="829" mass="94931">MNELQKNSLMTFWTSTTISKPITEHHKIATPSPVLASFLSAVSRQSAIEGGSISNGNVQELFRRRSRLLTMKSTLLPLTLLCCSHNNVVSPFQLPRPLPNTKTAPSRSIHAPFRRDRITPPVSSSSSTALFGIPKMFRWLTDQYPNILNRRLGSNKDNIPPIDNFYLDMNGIIHPCTHGNNEQEITLLDETIMFKKIFSYVDRLYKIVKPKKLLYLAVDGVAPRAKMNQQRSRRFRSSKEAEKLAATILARDGSLPEEDAFDSNCITPGTDFMLKLGLALRKWIEYKQETDLEWRNGCDVVVSGPDVPGEGEHKVMDYIRETRAIYNPEDPAASHPHWEPNLTHVLYGLDADLIMLGLATHEPHFLLLREKMSIVMAGRGRHKHRKKKDMLEYTRDDFELLELQALREMFRIQFRKFADEGRLQVKYDADRIIDDFIFMCMFVGNDFLPHVPHLEIDNGALSLMLNNYIDLLPEWGGYLTDKNAIHPARLEQFFYTLAVFEEEHFRRRAYEENEPGWGLSSENELEDDDFYGRWYGETPTPKLAMEANQKVVVETNSYRGADVEVDEVMDGETREESTPAKSKVEKKFKKLHPRDASRSYREFYYESKLGISPHASKRSEAQRSRRAIVRDFLEGLHWNLSYYHEGCCSWSWYFPHLYGPLSTDMVNLHEFYGNEVIDVKDNNGFRKFEFQQTEPFPPLAQLLSVLPPQSATLLPPVLGELMIEPSSPLAPYYPQDFDSDPNGKRQPWEAVVKIPFIDADKLLEVVNGILESDEEGLTGELLTNAERRRNVRGTSHTFVPKRDGGGDGMSVEVNGSTKGSRKASKSNVR</sequence>
<evidence type="ECO:0000256" key="4">
    <source>
        <dbReference type="ARBA" id="ARBA00038299"/>
    </source>
</evidence>
<dbReference type="PANTHER" id="PTHR12341:SF7">
    <property type="entry name" value="5'-3' EXORIBONUCLEASE 1"/>
    <property type="match status" value="1"/>
</dbReference>
<keyword evidence="1" id="KW-0540">Nuclease</keyword>
<dbReference type="AlphaFoldDB" id="A0ABD3PWG8"/>
<dbReference type="Gene3D" id="1.25.40.1050">
    <property type="match status" value="1"/>
</dbReference>
<name>A0ABD3PWG8_9STRA</name>
<evidence type="ECO:0000256" key="3">
    <source>
        <dbReference type="ARBA" id="ARBA00022839"/>
    </source>
</evidence>
<evidence type="ECO:0000313" key="9">
    <source>
        <dbReference type="Proteomes" id="UP001516023"/>
    </source>
</evidence>